<keyword evidence="2 7" id="KW-0285">Flavoprotein</keyword>
<evidence type="ECO:0000256" key="3">
    <source>
        <dbReference type="ARBA" id="ARBA00022827"/>
    </source>
</evidence>
<comment type="catalytic activity">
    <reaction evidence="7">
        <text>[thioredoxin]-dithiol + NADP(+) = [thioredoxin]-disulfide + NADPH + H(+)</text>
        <dbReference type="Rhea" id="RHEA:20345"/>
        <dbReference type="Rhea" id="RHEA-COMP:10698"/>
        <dbReference type="Rhea" id="RHEA-COMP:10700"/>
        <dbReference type="ChEBI" id="CHEBI:15378"/>
        <dbReference type="ChEBI" id="CHEBI:29950"/>
        <dbReference type="ChEBI" id="CHEBI:50058"/>
        <dbReference type="ChEBI" id="CHEBI:57783"/>
        <dbReference type="ChEBI" id="CHEBI:58349"/>
        <dbReference type="EC" id="1.8.1.9"/>
    </reaction>
</comment>
<evidence type="ECO:0000256" key="7">
    <source>
        <dbReference type="RuleBase" id="RU003880"/>
    </source>
</evidence>
<dbReference type="OrthoDB" id="9806179at2"/>
<comment type="similarity">
    <text evidence="1 7">Belongs to the class-II pyridine nucleotide-disulfide oxidoreductase family.</text>
</comment>
<dbReference type="Pfam" id="PF07992">
    <property type="entry name" value="Pyr_redox_2"/>
    <property type="match status" value="1"/>
</dbReference>
<evidence type="ECO:0000256" key="8">
    <source>
        <dbReference type="RuleBase" id="RU003881"/>
    </source>
</evidence>
<dbReference type="PRINTS" id="PR00469">
    <property type="entry name" value="PNDRDTASEII"/>
</dbReference>
<dbReference type="InterPro" id="IPR008255">
    <property type="entry name" value="Pyr_nucl-diS_OxRdtase_2_AS"/>
</dbReference>
<evidence type="ECO:0000256" key="1">
    <source>
        <dbReference type="ARBA" id="ARBA00009333"/>
    </source>
</evidence>
<dbReference type="Proteomes" id="UP000184139">
    <property type="component" value="Unassembled WGS sequence"/>
</dbReference>
<dbReference type="AlphaFoldDB" id="A0A1M5UXS3"/>
<dbReference type="PRINTS" id="PR00368">
    <property type="entry name" value="FADPNR"/>
</dbReference>
<sequence length="309" mass="33549">MNSTHRELVILGGGPAGLTAGLYAARARIDHLLIEKGAPGGQVLTTDWVDNYPGFPDGLTGFELSEKMAAHARRFDANIVSAEVASVEFPDSGLKELRFIDGSILTCNTLIICTGARPNKLGVPGETELTGKGVSYCGTCDAPFYRDLHVAVIGGGDTAVEEADYLTRFAKRVTIIHRRSELRATGIIQETAFANEKINYLWNTRVTAIEGEHEVQRLQLIDNRGAISSLDVQGVFVLIGITPNNHILPMDRLDPDQWGFIRTDSETRTVVPGVFAAGDIRSKMMRQVVNACGEGATAVIAAEHYLKNR</sequence>
<comment type="cofactor">
    <cofactor evidence="8">
        <name>FAD</name>
        <dbReference type="ChEBI" id="CHEBI:57692"/>
    </cofactor>
    <text evidence="8">Binds 1 FAD per subunit.</text>
</comment>
<evidence type="ECO:0000256" key="4">
    <source>
        <dbReference type="ARBA" id="ARBA00023002"/>
    </source>
</evidence>
<dbReference type="Gene3D" id="3.50.50.60">
    <property type="entry name" value="FAD/NAD(P)-binding domain"/>
    <property type="match status" value="2"/>
</dbReference>
<gene>
    <name evidence="10" type="ORF">SAMN02745124_01388</name>
</gene>
<keyword evidence="6 7" id="KW-0676">Redox-active center</keyword>
<dbReference type="InterPro" id="IPR050097">
    <property type="entry name" value="Ferredoxin-NADP_redctase_2"/>
</dbReference>
<organism evidence="10 11">
    <name type="scientific">Desulfofustis glycolicus DSM 9705</name>
    <dbReference type="NCBI Taxonomy" id="1121409"/>
    <lineage>
        <taxon>Bacteria</taxon>
        <taxon>Pseudomonadati</taxon>
        <taxon>Thermodesulfobacteriota</taxon>
        <taxon>Desulfobulbia</taxon>
        <taxon>Desulfobulbales</taxon>
        <taxon>Desulfocapsaceae</taxon>
        <taxon>Desulfofustis</taxon>
    </lineage>
</organism>
<keyword evidence="4 7" id="KW-0560">Oxidoreductase</keyword>
<evidence type="ECO:0000313" key="11">
    <source>
        <dbReference type="Proteomes" id="UP000184139"/>
    </source>
</evidence>
<keyword evidence="8" id="KW-0521">NADP</keyword>
<dbReference type="NCBIfam" id="TIGR01292">
    <property type="entry name" value="TRX_reduct"/>
    <property type="match status" value="1"/>
</dbReference>
<proteinExistence type="inferred from homology"/>
<dbReference type="InterPro" id="IPR023753">
    <property type="entry name" value="FAD/NAD-binding_dom"/>
</dbReference>
<dbReference type="GO" id="GO:0005737">
    <property type="term" value="C:cytoplasm"/>
    <property type="evidence" value="ECO:0007669"/>
    <property type="project" value="InterPro"/>
</dbReference>
<evidence type="ECO:0000256" key="5">
    <source>
        <dbReference type="ARBA" id="ARBA00023157"/>
    </source>
</evidence>
<evidence type="ECO:0000256" key="6">
    <source>
        <dbReference type="ARBA" id="ARBA00023284"/>
    </source>
</evidence>
<protein>
    <recommendedName>
        <fullName evidence="7">Thioredoxin reductase</fullName>
        <ecNumber evidence="7">1.8.1.9</ecNumber>
    </recommendedName>
</protein>
<dbReference type="RefSeq" id="WP_073374614.1">
    <property type="nucleotide sequence ID" value="NZ_FQXS01000006.1"/>
</dbReference>
<comment type="subunit">
    <text evidence="7">Homodimer.</text>
</comment>
<accession>A0A1M5UXS3</accession>
<evidence type="ECO:0000256" key="2">
    <source>
        <dbReference type="ARBA" id="ARBA00022630"/>
    </source>
</evidence>
<keyword evidence="11" id="KW-1185">Reference proteome</keyword>
<dbReference type="PROSITE" id="PS00573">
    <property type="entry name" value="PYRIDINE_REDOX_2"/>
    <property type="match status" value="1"/>
</dbReference>
<evidence type="ECO:0000313" key="10">
    <source>
        <dbReference type="EMBL" id="SHH67716.1"/>
    </source>
</evidence>
<feature type="domain" description="FAD/NAD(P)-binding" evidence="9">
    <location>
        <begin position="7"/>
        <end position="295"/>
    </location>
</feature>
<dbReference type="GO" id="GO:0004791">
    <property type="term" value="F:thioredoxin-disulfide reductase (NADPH) activity"/>
    <property type="evidence" value="ECO:0007669"/>
    <property type="project" value="UniProtKB-UniRule"/>
</dbReference>
<dbReference type="SUPFAM" id="SSF51905">
    <property type="entry name" value="FAD/NAD(P)-binding domain"/>
    <property type="match status" value="1"/>
</dbReference>
<dbReference type="STRING" id="1121409.SAMN02745124_01388"/>
<evidence type="ECO:0000259" key="9">
    <source>
        <dbReference type="Pfam" id="PF07992"/>
    </source>
</evidence>
<dbReference type="PANTHER" id="PTHR48105">
    <property type="entry name" value="THIOREDOXIN REDUCTASE 1-RELATED-RELATED"/>
    <property type="match status" value="1"/>
</dbReference>
<keyword evidence="3 7" id="KW-0274">FAD</keyword>
<name>A0A1M5UXS3_9BACT</name>
<keyword evidence="5" id="KW-1015">Disulfide bond</keyword>
<dbReference type="InterPro" id="IPR036188">
    <property type="entry name" value="FAD/NAD-bd_sf"/>
</dbReference>
<dbReference type="EMBL" id="FQXS01000006">
    <property type="protein sequence ID" value="SHH67716.1"/>
    <property type="molecule type" value="Genomic_DNA"/>
</dbReference>
<dbReference type="EC" id="1.8.1.9" evidence="7"/>
<dbReference type="GO" id="GO:0019430">
    <property type="term" value="P:removal of superoxide radicals"/>
    <property type="evidence" value="ECO:0007669"/>
    <property type="project" value="UniProtKB-UniRule"/>
</dbReference>
<dbReference type="InterPro" id="IPR005982">
    <property type="entry name" value="Thioredox_Rdtase"/>
</dbReference>
<reference evidence="10 11" key="1">
    <citation type="submission" date="2016-11" db="EMBL/GenBank/DDBJ databases">
        <authorList>
            <person name="Jaros S."/>
            <person name="Januszkiewicz K."/>
            <person name="Wedrychowicz H."/>
        </authorList>
    </citation>
    <scope>NUCLEOTIDE SEQUENCE [LARGE SCALE GENOMIC DNA]</scope>
    <source>
        <strain evidence="10 11">DSM 9705</strain>
    </source>
</reference>